<evidence type="ECO:0000313" key="11">
    <source>
        <dbReference type="Proteomes" id="UP000240569"/>
    </source>
</evidence>
<evidence type="ECO:0000313" key="10">
    <source>
        <dbReference type="EMBL" id="PSN84897.1"/>
    </source>
</evidence>
<dbReference type="CDD" id="cd06582">
    <property type="entry name" value="TM_PBP1_LivH_like"/>
    <property type="match status" value="1"/>
</dbReference>
<keyword evidence="7 9" id="KW-0472">Membrane</keyword>
<feature type="transmembrane region" description="Helical" evidence="9">
    <location>
        <begin position="142"/>
        <end position="165"/>
    </location>
</feature>
<feature type="transmembrane region" description="Helical" evidence="9">
    <location>
        <begin position="101"/>
        <end position="122"/>
    </location>
</feature>
<protein>
    <recommendedName>
        <fullName evidence="12">Branched-chain amino acid ABC transporter permease</fullName>
    </recommendedName>
</protein>
<feature type="transmembrane region" description="Helical" evidence="9">
    <location>
        <begin position="42"/>
        <end position="60"/>
    </location>
</feature>
<dbReference type="GO" id="GO:0006865">
    <property type="term" value="P:amino acid transport"/>
    <property type="evidence" value="ECO:0007669"/>
    <property type="project" value="UniProtKB-KW"/>
</dbReference>
<comment type="caution">
    <text evidence="10">The sequence shown here is derived from an EMBL/GenBank/DDBJ whole genome shotgun (WGS) entry which is preliminary data.</text>
</comment>
<organism evidence="10 11">
    <name type="scientific">Candidatus Marsarchaeota G1 archaeon BE_D</name>
    <dbReference type="NCBI Taxonomy" id="1978156"/>
    <lineage>
        <taxon>Archaea</taxon>
        <taxon>Candidatus Marsarchaeota</taxon>
        <taxon>Candidatus Marsarchaeota group 1</taxon>
    </lineage>
</organism>
<dbReference type="InterPro" id="IPR001851">
    <property type="entry name" value="ABC_transp_permease"/>
</dbReference>
<evidence type="ECO:0000256" key="2">
    <source>
        <dbReference type="ARBA" id="ARBA00022448"/>
    </source>
</evidence>
<feature type="transmembrane region" description="Helical" evidence="9">
    <location>
        <begin position="229"/>
        <end position="254"/>
    </location>
</feature>
<evidence type="ECO:0000256" key="8">
    <source>
        <dbReference type="ARBA" id="ARBA00037998"/>
    </source>
</evidence>
<evidence type="ECO:0000256" key="3">
    <source>
        <dbReference type="ARBA" id="ARBA00022475"/>
    </source>
</evidence>
<evidence type="ECO:0000256" key="9">
    <source>
        <dbReference type="SAM" id="Phobius"/>
    </source>
</evidence>
<comment type="subcellular location">
    <subcellularLocation>
        <location evidence="1">Cell membrane</location>
        <topology evidence="1">Multi-pass membrane protein</topology>
    </subcellularLocation>
</comment>
<keyword evidence="3" id="KW-1003">Cell membrane</keyword>
<dbReference type="InterPro" id="IPR052157">
    <property type="entry name" value="BCAA_transport_permease"/>
</dbReference>
<feature type="transmembrane region" description="Helical" evidence="9">
    <location>
        <begin position="66"/>
        <end position="89"/>
    </location>
</feature>
<dbReference type="Proteomes" id="UP000240569">
    <property type="component" value="Unassembled WGS sequence"/>
</dbReference>
<evidence type="ECO:0008006" key="12">
    <source>
        <dbReference type="Google" id="ProtNLM"/>
    </source>
</evidence>
<dbReference type="Pfam" id="PF02653">
    <property type="entry name" value="BPD_transp_2"/>
    <property type="match status" value="1"/>
</dbReference>
<evidence type="ECO:0000256" key="6">
    <source>
        <dbReference type="ARBA" id="ARBA00022989"/>
    </source>
</evidence>
<evidence type="ECO:0000256" key="7">
    <source>
        <dbReference type="ARBA" id="ARBA00023136"/>
    </source>
</evidence>
<dbReference type="AlphaFoldDB" id="A0A2R6AET0"/>
<keyword evidence="4 9" id="KW-0812">Transmembrane</keyword>
<feature type="transmembrane region" description="Helical" evidence="9">
    <location>
        <begin position="6"/>
        <end position="30"/>
    </location>
</feature>
<dbReference type="EMBL" id="NEXD01000057">
    <property type="protein sequence ID" value="PSN84897.1"/>
    <property type="molecule type" value="Genomic_DNA"/>
</dbReference>
<sequence>MLYGLISSLIGGVTYGLIISLMAAGLSLIYGVMSNVNTSHGMFYMLGGFLAFLASFYLHLPPFFSLLFTCLASFVIGIGVLLLIVPSSLRVTTDPDSQNQVMILLLALATATEYVVLLVFGGSSVAVPSMIYGTLTFANGVYITYQTLLASLISVVSYLLLYVFLKFTKVGLGIRAFAQNKDLARAIGIEGERLSLIVFGIGVLLAALSGALLASIFSVNSASGWNELVISFVIVTLGGIGSIFGSLLGGLIYGIAYSIALYYYPSYAFIIVLILIYLVLIIKPTGLLGEIIERV</sequence>
<keyword evidence="6 9" id="KW-1133">Transmembrane helix</keyword>
<feature type="transmembrane region" description="Helical" evidence="9">
    <location>
        <begin position="194"/>
        <end position="217"/>
    </location>
</feature>
<reference evidence="10 11" key="1">
    <citation type="submission" date="2017-04" db="EMBL/GenBank/DDBJ databases">
        <title>Novel microbial lineages endemic to geothermal iron-oxide mats fill important gaps in the evolutionary history of Archaea.</title>
        <authorList>
            <person name="Jay Z.J."/>
            <person name="Beam J.P."/>
            <person name="Dlakic M."/>
            <person name="Rusch D.B."/>
            <person name="Kozubal M.A."/>
            <person name="Inskeep W.P."/>
        </authorList>
    </citation>
    <scope>NUCLEOTIDE SEQUENCE [LARGE SCALE GENOMIC DNA]</scope>
    <source>
        <strain evidence="10">BE_D</strain>
    </source>
</reference>
<dbReference type="GO" id="GO:0022857">
    <property type="term" value="F:transmembrane transporter activity"/>
    <property type="evidence" value="ECO:0007669"/>
    <property type="project" value="InterPro"/>
</dbReference>
<evidence type="ECO:0000256" key="1">
    <source>
        <dbReference type="ARBA" id="ARBA00004651"/>
    </source>
</evidence>
<accession>A0A2R6AET0</accession>
<comment type="similarity">
    <text evidence="8">Belongs to the binding-protein-dependent transport system permease family. LivHM subfamily.</text>
</comment>
<dbReference type="PANTHER" id="PTHR11795:SF445">
    <property type="entry name" value="AMINO ACID ABC TRANSPORTER PERMEASE PROTEIN"/>
    <property type="match status" value="1"/>
</dbReference>
<proteinExistence type="inferred from homology"/>
<name>A0A2R6AET0_9ARCH</name>
<evidence type="ECO:0000256" key="4">
    <source>
        <dbReference type="ARBA" id="ARBA00022692"/>
    </source>
</evidence>
<dbReference type="PANTHER" id="PTHR11795">
    <property type="entry name" value="BRANCHED-CHAIN AMINO ACID TRANSPORT SYSTEM PERMEASE PROTEIN LIVH"/>
    <property type="match status" value="1"/>
</dbReference>
<dbReference type="GO" id="GO:0005886">
    <property type="term" value="C:plasma membrane"/>
    <property type="evidence" value="ECO:0007669"/>
    <property type="project" value="UniProtKB-SubCell"/>
</dbReference>
<keyword evidence="2" id="KW-0813">Transport</keyword>
<evidence type="ECO:0000256" key="5">
    <source>
        <dbReference type="ARBA" id="ARBA00022970"/>
    </source>
</evidence>
<gene>
    <name evidence="10" type="ORF">B9Q02_08355</name>
</gene>
<feature type="transmembrane region" description="Helical" evidence="9">
    <location>
        <begin position="261"/>
        <end position="282"/>
    </location>
</feature>
<keyword evidence="5" id="KW-0029">Amino-acid transport</keyword>